<sequence length="122" mass="14047">MRFRGKNRALDDVQRLVLSAPSVDSVAREKALSEELSALLDAEEKFLRQKSRVQFIKDGDKNSAYFFRQVAARKSSNTIQVLHDCQGQKLDTFEGISVELIRHFLKLLGLRTRVLFNFLTNF</sequence>
<gene>
    <name evidence="1" type="ORF">V6N12_002001</name>
</gene>
<dbReference type="EMBL" id="JBBPBM010000090">
    <property type="protein sequence ID" value="KAK8509933.1"/>
    <property type="molecule type" value="Genomic_DNA"/>
</dbReference>
<organism evidence="1 2">
    <name type="scientific">Hibiscus sabdariffa</name>
    <name type="common">roselle</name>
    <dbReference type="NCBI Taxonomy" id="183260"/>
    <lineage>
        <taxon>Eukaryota</taxon>
        <taxon>Viridiplantae</taxon>
        <taxon>Streptophyta</taxon>
        <taxon>Embryophyta</taxon>
        <taxon>Tracheophyta</taxon>
        <taxon>Spermatophyta</taxon>
        <taxon>Magnoliopsida</taxon>
        <taxon>eudicotyledons</taxon>
        <taxon>Gunneridae</taxon>
        <taxon>Pentapetalae</taxon>
        <taxon>rosids</taxon>
        <taxon>malvids</taxon>
        <taxon>Malvales</taxon>
        <taxon>Malvaceae</taxon>
        <taxon>Malvoideae</taxon>
        <taxon>Hibiscus</taxon>
    </lineage>
</organism>
<accession>A0ABR2BSE6</accession>
<evidence type="ECO:0000313" key="1">
    <source>
        <dbReference type="EMBL" id="KAK8509933.1"/>
    </source>
</evidence>
<reference evidence="1 2" key="1">
    <citation type="journal article" date="2024" name="G3 (Bethesda)">
        <title>Genome assembly of Hibiscus sabdariffa L. provides insights into metabolisms of medicinal natural products.</title>
        <authorList>
            <person name="Kim T."/>
        </authorList>
    </citation>
    <scope>NUCLEOTIDE SEQUENCE [LARGE SCALE GENOMIC DNA]</scope>
    <source>
        <strain evidence="1">TK-2024</strain>
        <tissue evidence="1">Old leaves</tissue>
    </source>
</reference>
<name>A0ABR2BSE6_9ROSI</name>
<comment type="caution">
    <text evidence="1">The sequence shown here is derived from an EMBL/GenBank/DDBJ whole genome shotgun (WGS) entry which is preliminary data.</text>
</comment>
<protein>
    <submittedName>
        <fullName evidence="1">Uncharacterized protein</fullName>
    </submittedName>
</protein>
<evidence type="ECO:0000313" key="2">
    <source>
        <dbReference type="Proteomes" id="UP001472677"/>
    </source>
</evidence>
<dbReference type="Proteomes" id="UP001472677">
    <property type="component" value="Unassembled WGS sequence"/>
</dbReference>
<keyword evidence="2" id="KW-1185">Reference proteome</keyword>
<proteinExistence type="predicted"/>